<organism evidence="2 3">
    <name type="scientific">Araneus ventricosus</name>
    <name type="common">Orbweaver spider</name>
    <name type="synonym">Epeira ventricosa</name>
    <dbReference type="NCBI Taxonomy" id="182803"/>
    <lineage>
        <taxon>Eukaryota</taxon>
        <taxon>Metazoa</taxon>
        <taxon>Ecdysozoa</taxon>
        <taxon>Arthropoda</taxon>
        <taxon>Chelicerata</taxon>
        <taxon>Arachnida</taxon>
        <taxon>Araneae</taxon>
        <taxon>Araneomorphae</taxon>
        <taxon>Entelegynae</taxon>
        <taxon>Araneoidea</taxon>
        <taxon>Araneidae</taxon>
        <taxon>Araneus</taxon>
    </lineage>
</organism>
<feature type="compositionally biased region" description="Polar residues" evidence="1">
    <location>
        <begin position="60"/>
        <end position="85"/>
    </location>
</feature>
<accession>A0A4Y2SAV9</accession>
<evidence type="ECO:0000313" key="2">
    <source>
        <dbReference type="EMBL" id="GBN84439.1"/>
    </source>
</evidence>
<dbReference type="AlphaFoldDB" id="A0A4Y2SAV9"/>
<dbReference type="Proteomes" id="UP000499080">
    <property type="component" value="Unassembled WGS sequence"/>
</dbReference>
<comment type="caution">
    <text evidence="2">The sequence shown here is derived from an EMBL/GenBank/DDBJ whole genome shotgun (WGS) entry which is preliminary data.</text>
</comment>
<evidence type="ECO:0000256" key="1">
    <source>
        <dbReference type="SAM" id="MobiDB-lite"/>
    </source>
</evidence>
<dbReference type="EMBL" id="BGPR01020350">
    <property type="protein sequence ID" value="GBN84439.1"/>
    <property type="molecule type" value="Genomic_DNA"/>
</dbReference>
<keyword evidence="3" id="KW-1185">Reference proteome</keyword>
<reference evidence="2 3" key="1">
    <citation type="journal article" date="2019" name="Sci. Rep.">
        <title>Orb-weaving spider Araneus ventricosus genome elucidates the spidroin gene catalogue.</title>
        <authorList>
            <person name="Kono N."/>
            <person name="Nakamura H."/>
            <person name="Ohtoshi R."/>
            <person name="Moran D.A.P."/>
            <person name="Shinohara A."/>
            <person name="Yoshida Y."/>
            <person name="Fujiwara M."/>
            <person name="Mori M."/>
            <person name="Tomita M."/>
            <person name="Arakawa K."/>
        </authorList>
    </citation>
    <scope>NUCLEOTIDE SEQUENCE [LARGE SCALE GENOMIC DNA]</scope>
</reference>
<proteinExistence type="predicted"/>
<feature type="region of interest" description="Disordered" evidence="1">
    <location>
        <begin position="59"/>
        <end position="90"/>
    </location>
</feature>
<evidence type="ECO:0000313" key="3">
    <source>
        <dbReference type="Proteomes" id="UP000499080"/>
    </source>
</evidence>
<gene>
    <name evidence="2" type="ORF">AVEN_26355_1</name>
</gene>
<name>A0A4Y2SAV9_ARAVE</name>
<protein>
    <submittedName>
        <fullName evidence="2">Uncharacterized protein</fullName>
    </submittedName>
</protein>
<sequence length="114" mass="13251">MKNDSRRPFTLHRWVARRPPVEITFKKTFFLHPPPFNSDGSFILERILKRNDRTRVRLKGTNTLKGTNRSSLRTRTPRSDSNTPYGSGLPVRILPRTPCTDLDSLFRYGLLVPE</sequence>